<dbReference type="EMBL" id="JACHXO010000001">
    <property type="protein sequence ID" value="MBB3192790.1"/>
    <property type="molecule type" value="Genomic_DNA"/>
</dbReference>
<organism evidence="7 8">
    <name type="scientific">Roseateles terrae</name>
    <dbReference type="NCBI Taxonomy" id="431060"/>
    <lineage>
        <taxon>Bacteria</taxon>
        <taxon>Pseudomonadati</taxon>
        <taxon>Pseudomonadota</taxon>
        <taxon>Betaproteobacteria</taxon>
        <taxon>Burkholderiales</taxon>
        <taxon>Sphaerotilaceae</taxon>
        <taxon>Roseateles</taxon>
    </lineage>
</organism>
<gene>
    <name evidence="7" type="ORF">FHS28_000155</name>
</gene>
<dbReference type="PANTHER" id="PTHR23291">
    <property type="entry name" value="BAX INHIBITOR-RELATED"/>
    <property type="match status" value="1"/>
</dbReference>
<comment type="subcellular location">
    <subcellularLocation>
        <location evidence="1">Cell membrane</location>
        <topology evidence="1">Multi-pass membrane protein</topology>
    </subcellularLocation>
</comment>
<comment type="caution">
    <text evidence="7">The sequence shown here is derived from an EMBL/GenBank/DDBJ whole genome shotgun (WGS) entry which is preliminary data.</text>
</comment>
<protein>
    <submittedName>
        <fullName evidence="7">Modulator of FtsH protease</fullName>
    </submittedName>
</protein>
<dbReference type="InterPro" id="IPR006214">
    <property type="entry name" value="Bax_inhibitor_1-related"/>
</dbReference>
<dbReference type="PANTHER" id="PTHR23291:SF115">
    <property type="entry name" value="MODULATOR OF FTSH PROTEASE YCCA"/>
    <property type="match status" value="1"/>
</dbReference>
<feature type="transmembrane region" description="Helical" evidence="6">
    <location>
        <begin position="172"/>
        <end position="190"/>
    </location>
</feature>
<dbReference type="Pfam" id="PF01027">
    <property type="entry name" value="Bax1-I"/>
    <property type="match status" value="1"/>
</dbReference>
<feature type="transmembrane region" description="Helical" evidence="6">
    <location>
        <begin position="61"/>
        <end position="77"/>
    </location>
</feature>
<evidence type="ECO:0000256" key="6">
    <source>
        <dbReference type="RuleBase" id="RU004379"/>
    </source>
</evidence>
<evidence type="ECO:0000256" key="5">
    <source>
        <dbReference type="ARBA" id="ARBA00023136"/>
    </source>
</evidence>
<keyword evidence="5 6" id="KW-0472">Membrane</keyword>
<evidence type="ECO:0000256" key="4">
    <source>
        <dbReference type="ARBA" id="ARBA00022989"/>
    </source>
</evidence>
<feature type="transmembrane region" description="Helical" evidence="6">
    <location>
        <begin position="89"/>
        <end position="111"/>
    </location>
</feature>
<proteinExistence type="inferred from homology"/>
<dbReference type="RefSeq" id="WP_088449530.1">
    <property type="nucleotide sequence ID" value="NZ_JACHXO010000001.1"/>
</dbReference>
<keyword evidence="3 6" id="KW-0812">Transmembrane</keyword>
<dbReference type="GO" id="GO:0008233">
    <property type="term" value="F:peptidase activity"/>
    <property type="evidence" value="ECO:0007669"/>
    <property type="project" value="UniProtKB-KW"/>
</dbReference>
<feature type="transmembrane region" description="Helical" evidence="6">
    <location>
        <begin position="146"/>
        <end position="166"/>
    </location>
</feature>
<feature type="transmembrane region" description="Helical" evidence="6">
    <location>
        <begin position="117"/>
        <end position="139"/>
    </location>
</feature>
<evidence type="ECO:0000313" key="7">
    <source>
        <dbReference type="EMBL" id="MBB3192790.1"/>
    </source>
</evidence>
<comment type="similarity">
    <text evidence="6">Belongs to the BI1 family.</text>
</comment>
<keyword evidence="7" id="KW-0378">Hydrolase</keyword>
<feature type="transmembrane region" description="Helical" evidence="6">
    <location>
        <begin position="202"/>
        <end position="228"/>
    </location>
</feature>
<keyword evidence="2" id="KW-1003">Cell membrane</keyword>
<evidence type="ECO:0000256" key="3">
    <source>
        <dbReference type="ARBA" id="ARBA00022692"/>
    </source>
</evidence>
<keyword evidence="8" id="KW-1185">Reference proteome</keyword>
<evidence type="ECO:0000256" key="1">
    <source>
        <dbReference type="ARBA" id="ARBA00004651"/>
    </source>
</evidence>
<keyword evidence="7" id="KW-0645">Protease</keyword>
<reference evidence="7 8" key="1">
    <citation type="submission" date="2020-08" db="EMBL/GenBank/DDBJ databases">
        <title>Genomic Encyclopedia of Type Strains, Phase III (KMG-III): the genomes of soil and plant-associated and newly described type strains.</title>
        <authorList>
            <person name="Whitman W."/>
        </authorList>
    </citation>
    <scope>NUCLEOTIDE SEQUENCE [LARGE SCALE GENOMIC DNA]</scope>
    <source>
        <strain evidence="7 8">CECT 7247</strain>
    </source>
</reference>
<dbReference type="Proteomes" id="UP000574369">
    <property type="component" value="Unassembled WGS sequence"/>
</dbReference>
<keyword evidence="4 6" id="KW-1133">Transmembrane helix</keyword>
<sequence>MNNQGLQEQPGSFGGYASLAVDRQRVLRNTYLLLAVSLIPTVLGAWLGVQTHLFEGMRHGLTSLIFFAGAIGLMFLVEKNKNSGWGVAFLLGFTFFMGLMLSRLVSAVLGFSNGPSLIMTAFGGTAAIFLAMASLATVVKRDLSGLAKFLFVGAVILMIAGIANIFLQSSALMLTMLVGVLGVFSAFMLVDVKRILDGGETNYISATLAIYLDIYNVFQALLSLLGIFGGERD</sequence>
<evidence type="ECO:0000313" key="8">
    <source>
        <dbReference type="Proteomes" id="UP000574369"/>
    </source>
</evidence>
<name>A0ABR6GL53_9BURK</name>
<dbReference type="CDD" id="cd10433">
    <property type="entry name" value="YccA_like"/>
    <property type="match status" value="1"/>
</dbReference>
<evidence type="ECO:0000256" key="2">
    <source>
        <dbReference type="ARBA" id="ARBA00022475"/>
    </source>
</evidence>
<dbReference type="GO" id="GO:0006508">
    <property type="term" value="P:proteolysis"/>
    <property type="evidence" value="ECO:0007669"/>
    <property type="project" value="UniProtKB-KW"/>
</dbReference>
<accession>A0ABR6GL53</accession>
<feature type="transmembrane region" description="Helical" evidence="6">
    <location>
        <begin position="31"/>
        <end position="49"/>
    </location>
</feature>